<dbReference type="Pfam" id="PF01272">
    <property type="entry name" value="GreA_GreB"/>
    <property type="match status" value="1"/>
</dbReference>
<name>A0AAU7F4V9_9NEIS</name>
<dbReference type="GO" id="GO:0032784">
    <property type="term" value="P:regulation of DNA-templated transcription elongation"/>
    <property type="evidence" value="ECO:0007669"/>
    <property type="project" value="InterPro"/>
</dbReference>
<gene>
    <name evidence="3" type="primary">rnk</name>
    <name evidence="3" type="ORF">ABHF33_08805</name>
</gene>
<dbReference type="Gene3D" id="3.10.50.30">
    <property type="entry name" value="Transcription elongation factor, GreA/GreB, C-terminal domain"/>
    <property type="match status" value="1"/>
</dbReference>
<evidence type="ECO:0000313" key="3">
    <source>
        <dbReference type="EMBL" id="XBL99180.1"/>
    </source>
</evidence>
<keyword evidence="3" id="KW-0418">Kinase</keyword>
<dbReference type="Gene3D" id="1.10.286.20">
    <property type="match status" value="1"/>
</dbReference>
<evidence type="ECO:0000259" key="2">
    <source>
        <dbReference type="Pfam" id="PF14760"/>
    </source>
</evidence>
<dbReference type="InterPro" id="IPR029462">
    <property type="entry name" value="Rnk_N"/>
</dbReference>
<dbReference type="GO" id="GO:0070063">
    <property type="term" value="F:RNA polymerase binding"/>
    <property type="evidence" value="ECO:0007669"/>
    <property type="project" value="InterPro"/>
</dbReference>
<proteinExistence type="predicted"/>
<feature type="domain" description="Regulator of nucleoside diphosphate kinase N-terminal" evidence="2">
    <location>
        <begin position="4"/>
        <end position="44"/>
    </location>
</feature>
<dbReference type="AlphaFoldDB" id="A0AAU7F4V9"/>
<dbReference type="NCBIfam" id="NF004396">
    <property type="entry name" value="PRK05753.1"/>
    <property type="match status" value="1"/>
</dbReference>
<dbReference type="RefSeq" id="WP_157670783.1">
    <property type="nucleotide sequence ID" value="NZ_CP157355.1"/>
</dbReference>
<reference evidence="3" key="1">
    <citation type="submission" date="2024-05" db="EMBL/GenBank/DDBJ databases">
        <authorList>
            <person name="Yang L."/>
            <person name="Pan L."/>
        </authorList>
    </citation>
    <scope>NUCLEOTIDE SEQUENCE</scope>
    <source>
        <strain evidence="3">FCG-7</strain>
    </source>
</reference>
<accession>A0AAU7F4V9</accession>
<sequence>MSLPPITVSALDAVRLEKLLERQAAQGLADISGLENELARAHIVEPENMPPDVVTMRSQVCFEILPEGKTFELTLCYPDEMNGSREQISILAPIGSAILGLSVGQEISWPTPAGTQLRVRVKALSWQPERAGMLLM</sequence>
<dbReference type="InterPro" id="IPR001437">
    <property type="entry name" value="Tscrpt_elong_fac_GreA/B_C"/>
</dbReference>
<dbReference type="PANTHER" id="PTHR30437:SF5">
    <property type="entry name" value="REGULATOR OF NUCLEOSIDE DIPHOSPHATE KINASE"/>
    <property type="match status" value="1"/>
</dbReference>
<evidence type="ECO:0000259" key="1">
    <source>
        <dbReference type="Pfam" id="PF01272"/>
    </source>
</evidence>
<dbReference type="EMBL" id="CP157355">
    <property type="protein sequence ID" value="XBL99180.1"/>
    <property type="molecule type" value="Genomic_DNA"/>
</dbReference>
<organism evidence="3">
    <name type="scientific">Chitinibacter mangrovi</name>
    <dbReference type="NCBI Taxonomy" id="3153927"/>
    <lineage>
        <taxon>Bacteria</taxon>
        <taxon>Pseudomonadati</taxon>
        <taxon>Pseudomonadota</taxon>
        <taxon>Betaproteobacteria</taxon>
        <taxon>Neisseriales</taxon>
        <taxon>Chitinibacteraceae</taxon>
        <taxon>Chitinibacter</taxon>
    </lineage>
</organism>
<feature type="domain" description="Transcription elongation factor GreA/GreB C-terminal" evidence="1">
    <location>
        <begin position="50"/>
        <end position="123"/>
    </location>
</feature>
<dbReference type="PANTHER" id="PTHR30437">
    <property type="entry name" value="TRANSCRIPTION ELONGATION FACTOR GREA"/>
    <property type="match status" value="1"/>
</dbReference>
<dbReference type="KEGG" id="cmav:ABHF33_08805"/>
<dbReference type="InterPro" id="IPR023459">
    <property type="entry name" value="Tscrpt_elong_fac_GreA/B_fam"/>
</dbReference>
<protein>
    <submittedName>
        <fullName evidence="3">Nucleoside diphosphate kinase regulator</fullName>
    </submittedName>
</protein>
<keyword evidence="3" id="KW-0808">Transferase</keyword>
<dbReference type="GO" id="GO:0006354">
    <property type="term" value="P:DNA-templated transcription elongation"/>
    <property type="evidence" value="ECO:0007669"/>
    <property type="project" value="TreeGrafter"/>
</dbReference>
<dbReference type="Pfam" id="PF14760">
    <property type="entry name" value="Rnk_N"/>
    <property type="match status" value="1"/>
</dbReference>
<dbReference type="GO" id="GO:0003677">
    <property type="term" value="F:DNA binding"/>
    <property type="evidence" value="ECO:0007669"/>
    <property type="project" value="InterPro"/>
</dbReference>
<dbReference type="InterPro" id="IPR036953">
    <property type="entry name" value="GreA/GreB_C_sf"/>
</dbReference>
<dbReference type="GO" id="GO:0016301">
    <property type="term" value="F:kinase activity"/>
    <property type="evidence" value="ECO:0007669"/>
    <property type="project" value="UniProtKB-KW"/>
</dbReference>
<dbReference type="SUPFAM" id="SSF54534">
    <property type="entry name" value="FKBP-like"/>
    <property type="match status" value="1"/>
</dbReference>